<dbReference type="InterPro" id="IPR011256">
    <property type="entry name" value="Reg_factor_effector_dom_sf"/>
</dbReference>
<dbReference type="KEGG" id="dzi:111303242"/>
<accession>A0A6P5ZQF3</accession>
<keyword evidence="2" id="KW-0472">Membrane</keyword>
<proteinExistence type="inferred from homology"/>
<keyword evidence="2" id="KW-0812">Transmembrane</keyword>
<dbReference type="AlphaFoldDB" id="A0A6P5ZQF3"/>
<dbReference type="SUPFAM" id="SSF55136">
    <property type="entry name" value="Probable bacterial effector-binding domain"/>
    <property type="match status" value="1"/>
</dbReference>
<sequence>MEAATSSNKGYILILIELLIFMDLLTITGLSKQSGKEIDTIHSGRNKWRQAVRSTGFNAVAGYIFGKNSTMKKIPMTTHVFTQALEPELSEVSIQIVLLLEKDISW</sequence>
<name>A0A6P5ZQF3_DURZI</name>
<gene>
    <name evidence="4" type="primary">LOC111303242</name>
</gene>
<dbReference type="RefSeq" id="XP_022755093.1">
    <property type="nucleotide sequence ID" value="XM_022899358.1"/>
</dbReference>
<protein>
    <submittedName>
        <fullName evidence="4">Uncharacterized protein LOC111303242</fullName>
    </submittedName>
</protein>
<evidence type="ECO:0000256" key="2">
    <source>
        <dbReference type="SAM" id="Phobius"/>
    </source>
</evidence>
<evidence type="ECO:0000256" key="1">
    <source>
        <dbReference type="ARBA" id="ARBA00009817"/>
    </source>
</evidence>
<organism evidence="3 4">
    <name type="scientific">Durio zibethinus</name>
    <name type="common">Durian</name>
    <dbReference type="NCBI Taxonomy" id="66656"/>
    <lineage>
        <taxon>Eukaryota</taxon>
        <taxon>Viridiplantae</taxon>
        <taxon>Streptophyta</taxon>
        <taxon>Embryophyta</taxon>
        <taxon>Tracheophyta</taxon>
        <taxon>Spermatophyta</taxon>
        <taxon>Magnoliopsida</taxon>
        <taxon>eudicotyledons</taxon>
        <taxon>Gunneridae</taxon>
        <taxon>Pentapetalae</taxon>
        <taxon>rosids</taxon>
        <taxon>malvids</taxon>
        <taxon>Malvales</taxon>
        <taxon>Malvaceae</taxon>
        <taxon>Helicteroideae</taxon>
        <taxon>Durio</taxon>
    </lineage>
</organism>
<evidence type="ECO:0000313" key="4">
    <source>
        <dbReference type="RefSeq" id="XP_022755093.1"/>
    </source>
</evidence>
<dbReference type="Proteomes" id="UP000515121">
    <property type="component" value="Unplaced"/>
</dbReference>
<dbReference type="InterPro" id="IPR006917">
    <property type="entry name" value="SOUL_heme-bd"/>
</dbReference>
<dbReference type="Pfam" id="PF04832">
    <property type="entry name" value="SOUL"/>
    <property type="match status" value="1"/>
</dbReference>
<comment type="similarity">
    <text evidence="1">Belongs to the HEBP family.</text>
</comment>
<dbReference type="GeneID" id="111303242"/>
<reference evidence="4" key="1">
    <citation type="submission" date="2025-08" db="UniProtKB">
        <authorList>
            <consortium name="RefSeq"/>
        </authorList>
    </citation>
    <scope>IDENTIFICATION</scope>
    <source>
        <tissue evidence="4">Fruit stalk</tissue>
    </source>
</reference>
<keyword evidence="3" id="KW-1185">Reference proteome</keyword>
<evidence type="ECO:0000313" key="3">
    <source>
        <dbReference type="Proteomes" id="UP000515121"/>
    </source>
</evidence>
<dbReference type="Gene3D" id="3.20.80.10">
    <property type="entry name" value="Regulatory factor, effector binding domain"/>
    <property type="match status" value="1"/>
</dbReference>
<feature type="transmembrane region" description="Helical" evidence="2">
    <location>
        <begin position="12"/>
        <end position="30"/>
    </location>
</feature>
<keyword evidence="2" id="KW-1133">Transmembrane helix</keyword>
<dbReference type="OrthoDB" id="44820at2759"/>